<organism evidence="3 4">
    <name type="scientific">Neopusillimonas maritima</name>
    <dbReference type="NCBI Taxonomy" id="2026239"/>
    <lineage>
        <taxon>Bacteria</taxon>
        <taxon>Pseudomonadati</taxon>
        <taxon>Pseudomonadota</taxon>
        <taxon>Betaproteobacteria</taxon>
        <taxon>Burkholderiales</taxon>
        <taxon>Alcaligenaceae</taxon>
        <taxon>Neopusillimonas</taxon>
    </lineage>
</organism>
<comment type="caution">
    <text evidence="3">The sequence shown here is derived from an EMBL/GenBank/DDBJ whole genome shotgun (WGS) entry which is preliminary data.</text>
</comment>
<dbReference type="EMBL" id="NQYH01000008">
    <property type="protein sequence ID" value="RIY40536.1"/>
    <property type="molecule type" value="Genomic_DNA"/>
</dbReference>
<dbReference type="SUPFAM" id="SSF51735">
    <property type="entry name" value="NAD(P)-binding Rossmann-fold domains"/>
    <property type="match status" value="1"/>
</dbReference>
<dbReference type="AlphaFoldDB" id="A0A3A1YSR4"/>
<feature type="domain" description="XdhC- CoxI" evidence="1">
    <location>
        <begin position="47"/>
        <end position="105"/>
    </location>
</feature>
<dbReference type="PANTHER" id="PTHR30388:SF6">
    <property type="entry name" value="XANTHINE DEHYDROGENASE SUBUNIT A-RELATED"/>
    <property type="match status" value="1"/>
</dbReference>
<gene>
    <name evidence="3" type="primary">xdhC</name>
    <name evidence="3" type="ORF">CJP73_10435</name>
</gene>
<proteinExistence type="predicted"/>
<evidence type="ECO:0000313" key="3">
    <source>
        <dbReference type="EMBL" id="RIY40536.1"/>
    </source>
</evidence>
<dbReference type="InterPro" id="IPR052698">
    <property type="entry name" value="MoCofactor_Util/Proc"/>
</dbReference>
<dbReference type="Gene3D" id="3.40.50.720">
    <property type="entry name" value="NAD(P)-binding Rossmann-like Domain"/>
    <property type="match status" value="1"/>
</dbReference>
<evidence type="ECO:0000259" key="1">
    <source>
        <dbReference type="Pfam" id="PF02625"/>
    </source>
</evidence>
<evidence type="ECO:0000313" key="4">
    <source>
        <dbReference type="Proteomes" id="UP000266206"/>
    </source>
</evidence>
<evidence type="ECO:0000259" key="2">
    <source>
        <dbReference type="Pfam" id="PF13478"/>
    </source>
</evidence>
<protein>
    <submittedName>
        <fullName evidence="3">Xanthine dehydrogenase accessory protein XdhC</fullName>
    </submittedName>
</protein>
<feature type="domain" description="XdhC Rossmann" evidence="2">
    <location>
        <begin position="205"/>
        <end position="344"/>
    </location>
</feature>
<sequence>MLRPPPNAYLKRWNRWEDVRPRNWGRPSRLPPIMANPAWQPEAVEGLRAGKPTVLVTVLRSAGSAPRGGGAKIWINETQTWGTIGGGHLEYQAIALAREILASTVAPQRKIQRYALGPSLGQCCGGVVWLAFERLDAGDLAWCNEVEAALEQRRSVIRRVPFNDADPVQIHLSEQAAAGFNVDEARWDDDQGVLEDRIMAASLTVVVCGAGHVGRAIINVLGTLPVNVVWLDPRDDLWPEQVPANVQCLQGDAEDVRDLPNDACWLVLTHNHALDLEIVQEIMARKSFRFLGLIGSATKKARFVSRLRRQFPEAMVARMQCPIGLVKTSSKLPEVIAVSAVAQLLSLD</sequence>
<name>A0A3A1YSR4_9BURK</name>
<dbReference type="PANTHER" id="PTHR30388">
    <property type="entry name" value="ALDEHYDE OXIDOREDUCTASE MOLYBDENUM COFACTOR ASSEMBLY PROTEIN"/>
    <property type="match status" value="1"/>
</dbReference>
<dbReference type="InterPro" id="IPR036291">
    <property type="entry name" value="NAD(P)-bd_dom_sf"/>
</dbReference>
<dbReference type="Pfam" id="PF13478">
    <property type="entry name" value="XdhC_C"/>
    <property type="match status" value="1"/>
</dbReference>
<accession>A0A3A1YSR4</accession>
<reference evidence="3 4" key="1">
    <citation type="submission" date="2017-08" db="EMBL/GenBank/DDBJ databases">
        <title>Pusillimonas indicus sp. nov., a member of the family Alcaligenaceae isolated from surface seawater.</title>
        <authorList>
            <person name="Li J."/>
        </authorList>
    </citation>
    <scope>NUCLEOTIDE SEQUENCE [LARGE SCALE GENOMIC DNA]</scope>
    <source>
        <strain evidence="3 4">L52-1-41</strain>
    </source>
</reference>
<dbReference type="InterPro" id="IPR014308">
    <property type="entry name" value="Xanthine_DH_XdhC"/>
</dbReference>
<dbReference type="InterPro" id="IPR003777">
    <property type="entry name" value="XdhC_CoxI"/>
</dbReference>
<dbReference type="InterPro" id="IPR027051">
    <property type="entry name" value="XdhC_Rossmann_dom"/>
</dbReference>
<dbReference type="Pfam" id="PF02625">
    <property type="entry name" value="XdhC_CoxI"/>
    <property type="match status" value="1"/>
</dbReference>
<dbReference type="Proteomes" id="UP000266206">
    <property type="component" value="Unassembled WGS sequence"/>
</dbReference>
<dbReference type="NCBIfam" id="TIGR02964">
    <property type="entry name" value="xanthine_xdhC"/>
    <property type="match status" value="1"/>
</dbReference>